<sequence length="165" mass="18257">MLTCCWLFSEQVHGQLNGSSKANNRLQVEVHNQIEMQLNKKVAQVVFNKKKDSMPSTNGLVQNQFVVVSNAPYSISVAATTPYLINGADRIPMSSVSMSVWGAGKQNWHQSINALSTQPQTLSRMAPSTLSQAYSIMYRVRPLRPVIHATAGIYQASLLFTTTQE</sequence>
<dbReference type="STRING" id="1302690.BUE76_02095"/>
<organism evidence="1 2">
    <name type="scientific">Cnuella takakiae</name>
    <dbReference type="NCBI Taxonomy" id="1302690"/>
    <lineage>
        <taxon>Bacteria</taxon>
        <taxon>Pseudomonadati</taxon>
        <taxon>Bacteroidota</taxon>
        <taxon>Chitinophagia</taxon>
        <taxon>Chitinophagales</taxon>
        <taxon>Chitinophagaceae</taxon>
        <taxon>Cnuella</taxon>
    </lineage>
</organism>
<dbReference type="EMBL" id="FQUO01000023">
    <property type="protein sequence ID" value="SHG26765.1"/>
    <property type="molecule type" value="Genomic_DNA"/>
</dbReference>
<dbReference type="Proteomes" id="UP000184368">
    <property type="component" value="Unassembled WGS sequence"/>
</dbReference>
<evidence type="ECO:0000313" key="1">
    <source>
        <dbReference type="EMBL" id="SHG26765.1"/>
    </source>
</evidence>
<proteinExistence type="predicted"/>
<reference evidence="1 2" key="1">
    <citation type="submission" date="2016-11" db="EMBL/GenBank/DDBJ databases">
        <authorList>
            <person name="Jaros S."/>
            <person name="Januszkiewicz K."/>
            <person name="Wedrychowicz H."/>
        </authorList>
    </citation>
    <scope>NUCLEOTIDE SEQUENCE [LARGE SCALE GENOMIC DNA]</scope>
    <source>
        <strain evidence="1 2">DSM 26897</strain>
    </source>
</reference>
<name>A0A1M5IES9_9BACT</name>
<dbReference type="AlphaFoldDB" id="A0A1M5IES9"/>
<evidence type="ECO:0000313" key="2">
    <source>
        <dbReference type="Proteomes" id="UP000184368"/>
    </source>
</evidence>
<accession>A0A1M5IES9</accession>
<gene>
    <name evidence="1" type="ORF">SAMN05444008_12356</name>
</gene>
<protein>
    <submittedName>
        <fullName evidence="1">Uncharacterized protein</fullName>
    </submittedName>
</protein>
<keyword evidence="2" id="KW-1185">Reference proteome</keyword>